<reference evidence="5 6" key="1">
    <citation type="submission" date="2017-11" db="EMBL/GenBank/DDBJ databases">
        <title>De novo assembly and phasing of dikaryotic genomes from two isolates of Puccinia coronata f. sp. avenae, the causal agent of oat crown rust.</title>
        <authorList>
            <person name="Miller M.E."/>
            <person name="Zhang Y."/>
            <person name="Omidvar V."/>
            <person name="Sperschneider J."/>
            <person name="Schwessinger B."/>
            <person name="Raley C."/>
            <person name="Palmer J.M."/>
            <person name="Garnica D."/>
            <person name="Upadhyaya N."/>
            <person name="Rathjen J."/>
            <person name="Taylor J.M."/>
            <person name="Park R.F."/>
            <person name="Dodds P.N."/>
            <person name="Hirsch C.D."/>
            <person name="Kianian S.F."/>
            <person name="Figueroa M."/>
        </authorList>
    </citation>
    <scope>NUCLEOTIDE SEQUENCE [LARGE SCALE GENOMIC DNA]</scope>
    <source>
        <strain evidence="3">12NC29</strain>
        <strain evidence="4">12SD80</strain>
    </source>
</reference>
<evidence type="ECO:0000313" key="4">
    <source>
        <dbReference type="EMBL" id="PLW47806.1"/>
    </source>
</evidence>
<evidence type="ECO:0000256" key="1">
    <source>
        <dbReference type="SAM" id="MobiDB-lite"/>
    </source>
</evidence>
<feature type="compositionally biased region" description="Pro residues" evidence="1">
    <location>
        <begin position="53"/>
        <end position="114"/>
    </location>
</feature>
<dbReference type="Pfam" id="PF25459">
    <property type="entry name" value="AIM3_BBC1_C"/>
    <property type="match status" value="1"/>
</dbReference>
<organism evidence="4 6">
    <name type="scientific">Puccinia coronata f. sp. avenae</name>
    <dbReference type="NCBI Taxonomy" id="200324"/>
    <lineage>
        <taxon>Eukaryota</taxon>
        <taxon>Fungi</taxon>
        <taxon>Dikarya</taxon>
        <taxon>Basidiomycota</taxon>
        <taxon>Pucciniomycotina</taxon>
        <taxon>Pucciniomycetes</taxon>
        <taxon>Pucciniales</taxon>
        <taxon>Pucciniaceae</taxon>
        <taxon>Puccinia</taxon>
    </lineage>
</organism>
<evidence type="ECO:0000313" key="3">
    <source>
        <dbReference type="EMBL" id="PLW44196.1"/>
    </source>
</evidence>
<dbReference type="Proteomes" id="UP000235388">
    <property type="component" value="Unassembled WGS sequence"/>
</dbReference>
<evidence type="ECO:0000313" key="5">
    <source>
        <dbReference type="Proteomes" id="UP000235388"/>
    </source>
</evidence>
<dbReference type="EMBL" id="PGCI01000028">
    <property type="protein sequence ID" value="PLW47806.1"/>
    <property type="molecule type" value="Genomic_DNA"/>
</dbReference>
<accession>A0A2N5VCZ9</accession>
<proteinExistence type="predicted"/>
<dbReference type="STRING" id="200324.A0A2N5VCZ9"/>
<gene>
    <name evidence="3" type="ORF">PCANC_13415</name>
    <name evidence="4" type="ORF">PCASD_04308</name>
</gene>
<dbReference type="OrthoDB" id="3357271at2759"/>
<dbReference type="AlphaFoldDB" id="A0A2N5VCZ9"/>
<feature type="domain" description="BBC1/AIM3 cysteine proteinase-fold" evidence="2">
    <location>
        <begin position="410"/>
        <end position="604"/>
    </location>
</feature>
<feature type="region of interest" description="Disordered" evidence="1">
    <location>
        <begin position="22"/>
        <end position="257"/>
    </location>
</feature>
<dbReference type="InterPro" id="IPR057402">
    <property type="entry name" value="AIM3_BBC1_C"/>
</dbReference>
<dbReference type="Proteomes" id="UP000235392">
    <property type="component" value="Unassembled WGS sequence"/>
</dbReference>
<dbReference type="EMBL" id="PGCJ01000139">
    <property type="protein sequence ID" value="PLW44196.1"/>
    <property type="molecule type" value="Genomic_DNA"/>
</dbReference>
<keyword evidence="5" id="KW-1185">Reference proteome</keyword>
<sequence>MPLIPAGLSSFNEKVESARKGFNSTLDKAGQKSGVFKGPANPKTASSSVQSQPQPPPVSSRPPPPYTRPSPAHPPPPPPVRNRLGAPPPPPTRQLSNPPPPPPRQPSNPPPPPSRAHLPPRQFESNVHHVADQEPYEPAPPPVASKPITIANTPPYRPPPSSLNGYGPPNMAPVQATSRYGPPSPPRSSAELHEESVALESHNSQWPQQSYPDEPPPPIRSSKPTNWQQQKPASAQPNNPPRYLHQKTGQIPFPPFSQFTQQDKEAFFDMLDEFFNRRFPDRKFPVQRSAACHDLNKNEMPPPVSLQTRPSIATFSSQDHDEELCRAEMIARYFKTYRQWTSAADHWFLTDDPVPTPMQGADDVKRVSCWSQTGNERTQMNYVLFPDLSQLWTEVRFDVSRTGAPRHAAARFRPPPGQMDHRTLVGSAETYGPQLVAFAEKAERSRRHVARGECWDMANEALKAFPAALPHPPAPLTSISRTHGIMLYYGRATGSGSGYGSWKQPSDLGAIRPGDIIEWRLVACETVNPTLSFTLGDPDHTAIIVDASGCTVSTSRSPDACPPTLLGLITVVEQSLKQLPIRRTYNLATISRGEVWIYRPMAEHLLLGPGRNECSFPPPNPAFEPS</sequence>
<comment type="caution">
    <text evidence="4">The sequence shown here is derived from an EMBL/GenBank/DDBJ whole genome shotgun (WGS) entry which is preliminary data.</text>
</comment>
<protein>
    <recommendedName>
        <fullName evidence="2">BBC1/AIM3 cysteine proteinase-fold domain-containing protein</fullName>
    </recommendedName>
</protein>
<evidence type="ECO:0000313" key="6">
    <source>
        <dbReference type="Proteomes" id="UP000235392"/>
    </source>
</evidence>
<feature type="compositionally biased region" description="Polar residues" evidence="1">
    <location>
        <begin position="222"/>
        <end position="237"/>
    </location>
</feature>
<name>A0A2N5VCZ9_9BASI</name>
<evidence type="ECO:0000259" key="2">
    <source>
        <dbReference type="Pfam" id="PF25459"/>
    </source>
</evidence>